<dbReference type="InterPro" id="IPR026847">
    <property type="entry name" value="VPS13"/>
</dbReference>
<keyword evidence="4" id="KW-1185">Reference proteome</keyword>
<dbReference type="OrthoDB" id="428159at2759"/>
<dbReference type="EMBL" id="RCHS01003816">
    <property type="protein sequence ID" value="RMX39435.1"/>
    <property type="molecule type" value="Genomic_DNA"/>
</dbReference>
<dbReference type="AlphaFoldDB" id="A0A3M6TDF3"/>
<comment type="similarity">
    <text evidence="1">Belongs to the VPS13 family.</text>
</comment>
<sequence length="191" mass="19695">MMCLPKGLIQGPGEFAEGLMIGAKSLFGHTVGGAAGAVSRITGTLGKGIAALTMDDKYQQERRQAMGKKPVNVKEGLTRGGKGLLEGVVGGVTGIVTKPVQGAKAGGAAGFFKGLGKGVVGVVARPAGGLVDFASSTFEGIKGLVIKPYNLHESQGNAVLQETKKTRAVLVDDTYFCHSRLNIKKTLLITN</sequence>
<organism evidence="3 4">
    <name type="scientific">Pocillopora damicornis</name>
    <name type="common">Cauliflower coral</name>
    <name type="synonym">Millepora damicornis</name>
    <dbReference type="NCBI Taxonomy" id="46731"/>
    <lineage>
        <taxon>Eukaryota</taxon>
        <taxon>Metazoa</taxon>
        <taxon>Cnidaria</taxon>
        <taxon>Anthozoa</taxon>
        <taxon>Hexacorallia</taxon>
        <taxon>Scleractinia</taxon>
        <taxon>Astrocoeniina</taxon>
        <taxon>Pocilloporidae</taxon>
        <taxon>Pocillopora</taxon>
    </lineage>
</organism>
<dbReference type="STRING" id="46731.A0A3M6TDF3"/>
<evidence type="ECO:0000259" key="2">
    <source>
        <dbReference type="Pfam" id="PF25037"/>
    </source>
</evidence>
<proteinExistence type="inferred from homology"/>
<evidence type="ECO:0000256" key="1">
    <source>
        <dbReference type="ARBA" id="ARBA00006545"/>
    </source>
</evidence>
<evidence type="ECO:0000313" key="3">
    <source>
        <dbReference type="EMBL" id="RMX39435.1"/>
    </source>
</evidence>
<dbReference type="GO" id="GO:0045053">
    <property type="term" value="P:protein retention in Golgi apparatus"/>
    <property type="evidence" value="ECO:0007669"/>
    <property type="project" value="TreeGrafter"/>
</dbReference>
<dbReference type="Proteomes" id="UP000275408">
    <property type="component" value="Unassembled WGS sequence"/>
</dbReference>
<feature type="domain" description="Intermembrane lipid transfer protein VPS13-like C-terminal" evidence="2">
    <location>
        <begin position="145"/>
        <end position="191"/>
    </location>
</feature>
<accession>A0A3M6TDF3</accession>
<reference evidence="3 4" key="1">
    <citation type="journal article" date="2018" name="Sci. Rep.">
        <title>Comparative analysis of the Pocillopora damicornis genome highlights role of immune system in coral evolution.</title>
        <authorList>
            <person name="Cunning R."/>
            <person name="Bay R.A."/>
            <person name="Gillette P."/>
            <person name="Baker A.C."/>
            <person name="Traylor-Knowles N."/>
        </authorList>
    </citation>
    <scope>NUCLEOTIDE SEQUENCE [LARGE SCALE GENOMIC DNA]</scope>
    <source>
        <strain evidence="3">RSMAS</strain>
        <tissue evidence="3">Whole animal</tissue>
    </source>
</reference>
<evidence type="ECO:0000313" key="4">
    <source>
        <dbReference type="Proteomes" id="UP000275408"/>
    </source>
</evidence>
<gene>
    <name evidence="3" type="ORF">pdam_00007611</name>
</gene>
<protein>
    <recommendedName>
        <fullName evidence="2">Intermembrane lipid transfer protein VPS13-like C-terminal domain-containing protein</fullName>
    </recommendedName>
</protein>
<dbReference type="PANTHER" id="PTHR16166">
    <property type="entry name" value="VACUOLAR PROTEIN SORTING-ASSOCIATED PROTEIN VPS13"/>
    <property type="match status" value="1"/>
</dbReference>
<dbReference type="PANTHER" id="PTHR16166:SF93">
    <property type="entry name" value="INTERMEMBRANE LIPID TRANSFER PROTEIN VPS13"/>
    <property type="match status" value="1"/>
</dbReference>
<comment type="caution">
    <text evidence="3">The sequence shown here is derived from an EMBL/GenBank/DDBJ whole genome shotgun (WGS) entry which is preliminary data.</text>
</comment>
<name>A0A3M6TDF3_POCDA</name>
<dbReference type="GO" id="GO:0006623">
    <property type="term" value="P:protein targeting to vacuole"/>
    <property type="evidence" value="ECO:0007669"/>
    <property type="project" value="TreeGrafter"/>
</dbReference>
<dbReference type="Pfam" id="PF25037">
    <property type="entry name" value="VPS13_C"/>
    <property type="match status" value="1"/>
</dbReference>
<feature type="non-terminal residue" evidence="3">
    <location>
        <position position="191"/>
    </location>
</feature>
<dbReference type="InterPro" id="IPR056748">
    <property type="entry name" value="VPS13-like_C"/>
</dbReference>